<evidence type="ECO:0000259" key="2">
    <source>
        <dbReference type="Pfam" id="PF00692"/>
    </source>
</evidence>
<evidence type="ECO:0000313" key="4">
    <source>
        <dbReference type="Proteomes" id="UP000244722"/>
    </source>
</evidence>
<dbReference type="Pfam" id="PF00692">
    <property type="entry name" value="dUTPase"/>
    <property type="match status" value="1"/>
</dbReference>
<dbReference type="InterPro" id="IPR036157">
    <property type="entry name" value="dUTPase-like_sf"/>
</dbReference>
<dbReference type="EMBL" id="NESQ01000051">
    <property type="protein sequence ID" value="PUU81061.1"/>
    <property type="molecule type" value="Genomic_DNA"/>
</dbReference>
<dbReference type="Gene3D" id="2.70.40.10">
    <property type="match status" value="1"/>
</dbReference>
<protein>
    <recommendedName>
        <fullName evidence="2">dUTPase-like domain-containing protein</fullName>
    </recommendedName>
</protein>
<dbReference type="InterPro" id="IPR029054">
    <property type="entry name" value="dUTPase-like"/>
</dbReference>
<dbReference type="STRING" id="42251.A0A2T7A026"/>
<gene>
    <name evidence="3" type="ORF">B9Z19DRAFT_658754</name>
</gene>
<reference evidence="3 4" key="1">
    <citation type="submission" date="2017-04" db="EMBL/GenBank/DDBJ databases">
        <title>Draft genome sequence of Tuber borchii Vittad., a whitish edible truffle.</title>
        <authorList>
            <consortium name="DOE Joint Genome Institute"/>
            <person name="Murat C."/>
            <person name="Kuo A."/>
            <person name="Barry K.W."/>
            <person name="Clum A."/>
            <person name="Dockter R.B."/>
            <person name="Fauchery L."/>
            <person name="Iotti M."/>
            <person name="Kohler A."/>
            <person name="Labutti K."/>
            <person name="Lindquist E.A."/>
            <person name="Lipzen A."/>
            <person name="Ohm R.A."/>
            <person name="Wang M."/>
            <person name="Grigoriev I.V."/>
            <person name="Zambonelli A."/>
            <person name="Martin F.M."/>
        </authorList>
    </citation>
    <scope>NUCLEOTIDE SEQUENCE [LARGE SCALE GENOMIC DNA]</scope>
    <source>
        <strain evidence="3 4">Tbo3840</strain>
    </source>
</reference>
<dbReference type="AlphaFoldDB" id="A0A2T7A026"/>
<keyword evidence="4" id="KW-1185">Reference proteome</keyword>
<evidence type="ECO:0000256" key="1">
    <source>
        <dbReference type="SAM" id="MobiDB-lite"/>
    </source>
</evidence>
<dbReference type="Proteomes" id="UP000244722">
    <property type="component" value="Unassembled WGS sequence"/>
</dbReference>
<name>A0A2T7A026_TUBBO</name>
<dbReference type="OrthoDB" id="419889at2759"/>
<feature type="region of interest" description="Disordered" evidence="1">
    <location>
        <begin position="1"/>
        <end position="44"/>
    </location>
</feature>
<evidence type="ECO:0000313" key="3">
    <source>
        <dbReference type="EMBL" id="PUU81061.1"/>
    </source>
</evidence>
<organism evidence="3 4">
    <name type="scientific">Tuber borchii</name>
    <name type="common">White truffle</name>
    <dbReference type="NCBI Taxonomy" id="42251"/>
    <lineage>
        <taxon>Eukaryota</taxon>
        <taxon>Fungi</taxon>
        <taxon>Dikarya</taxon>
        <taxon>Ascomycota</taxon>
        <taxon>Pezizomycotina</taxon>
        <taxon>Pezizomycetes</taxon>
        <taxon>Pezizales</taxon>
        <taxon>Tuberaceae</taxon>
        <taxon>Tuber</taxon>
    </lineage>
</organism>
<feature type="domain" description="dUTPase-like" evidence="2">
    <location>
        <begin position="90"/>
        <end position="125"/>
    </location>
</feature>
<proteinExistence type="predicted"/>
<sequence length="129" mass="14040">MAQEKPVSAPYCTSPPVLKRPPTEDLLRAPKKQGPTGLPNPPLPIPAKILTPLAPGRSQAQILHQEAFHKSQDFDEGLWLVTVGRRESRPRAGLASKNSIDVGAGVIEANCRGEFKVLLFNHGDADWCQ</sequence>
<accession>A0A2T7A026</accession>
<comment type="caution">
    <text evidence="3">The sequence shown here is derived from an EMBL/GenBank/DDBJ whole genome shotgun (WGS) entry which is preliminary data.</text>
</comment>
<dbReference type="SUPFAM" id="SSF51283">
    <property type="entry name" value="dUTPase-like"/>
    <property type="match status" value="1"/>
</dbReference>